<feature type="domain" description="Reverse transcriptase Ty1/copia-type" evidence="1">
    <location>
        <begin position="1"/>
        <end position="43"/>
    </location>
</feature>
<evidence type="ECO:0000313" key="2">
    <source>
        <dbReference type="EMBL" id="JAD38731.1"/>
    </source>
</evidence>
<dbReference type="AlphaFoldDB" id="A0A0A8ZIU4"/>
<organism evidence="2">
    <name type="scientific">Arundo donax</name>
    <name type="common">Giant reed</name>
    <name type="synonym">Donax arundinaceus</name>
    <dbReference type="NCBI Taxonomy" id="35708"/>
    <lineage>
        <taxon>Eukaryota</taxon>
        <taxon>Viridiplantae</taxon>
        <taxon>Streptophyta</taxon>
        <taxon>Embryophyta</taxon>
        <taxon>Tracheophyta</taxon>
        <taxon>Spermatophyta</taxon>
        <taxon>Magnoliopsida</taxon>
        <taxon>Liliopsida</taxon>
        <taxon>Poales</taxon>
        <taxon>Poaceae</taxon>
        <taxon>PACMAD clade</taxon>
        <taxon>Arundinoideae</taxon>
        <taxon>Arundineae</taxon>
        <taxon>Arundo</taxon>
    </lineage>
</organism>
<dbReference type="InterPro" id="IPR013103">
    <property type="entry name" value="RVT_2"/>
</dbReference>
<name>A0A0A8ZIU4_ARUDO</name>
<protein>
    <recommendedName>
        <fullName evidence="1">Reverse transcriptase Ty1/copia-type domain-containing protein</fullName>
    </recommendedName>
</protein>
<dbReference type="EMBL" id="GBRH01259164">
    <property type="protein sequence ID" value="JAD38731.1"/>
    <property type="molecule type" value="Transcribed_RNA"/>
</dbReference>
<proteinExistence type="predicted"/>
<reference evidence="2" key="2">
    <citation type="journal article" date="2015" name="Data Brief">
        <title>Shoot transcriptome of the giant reed, Arundo donax.</title>
        <authorList>
            <person name="Barrero R.A."/>
            <person name="Guerrero F.D."/>
            <person name="Moolhuijzen P."/>
            <person name="Goolsby J.A."/>
            <person name="Tidwell J."/>
            <person name="Bellgard S.E."/>
            <person name="Bellgard M.I."/>
        </authorList>
    </citation>
    <scope>NUCLEOTIDE SEQUENCE</scope>
    <source>
        <tissue evidence="2">Shoot tissue taken approximately 20 cm above the soil surface</tissue>
    </source>
</reference>
<accession>A0A0A8ZIU4</accession>
<sequence length="54" mass="6115">MITGANISDIVQFKKEMAEAFKMSDLGLLHYYLGIEVRQGPGGSIKELMPPRFW</sequence>
<reference evidence="2" key="1">
    <citation type="submission" date="2014-09" db="EMBL/GenBank/DDBJ databases">
        <authorList>
            <person name="Magalhaes I.L.F."/>
            <person name="Oliveira U."/>
            <person name="Santos F.R."/>
            <person name="Vidigal T.H.D.A."/>
            <person name="Brescovit A.D."/>
            <person name="Santos A.J."/>
        </authorList>
    </citation>
    <scope>NUCLEOTIDE SEQUENCE</scope>
    <source>
        <tissue evidence="2">Shoot tissue taken approximately 20 cm above the soil surface</tissue>
    </source>
</reference>
<evidence type="ECO:0000259" key="1">
    <source>
        <dbReference type="Pfam" id="PF07727"/>
    </source>
</evidence>
<dbReference type="Pfam" id="PF07727">
    <property type="entry name" value="RVT_2"/>
    <property type="match status" value="1"/>
</dbReference>